<evidence type="ECO:0000256" key="1">
    <source>
        <dbReference type="ARBA" id="ARBA00006328"/>
    </source>
</evidence>
<dbReference type="EMBL" id="JBBXJM010000001">
    <property type="protein sequence ID" value="KAL1412743.1"/>
    <property type="molecule type" value="Genomic_DNA"/>
</dbReference>
<keyword evidence="5" id="KW-1185">Reference proteome</keyword>
<proteinExistence type="inferred from homology"/>
<name>A0ABR3QEC2_9TREE</name>
<dbReference type="PANTHER" id="PTHR42748">
    <property type="entry name" value="NITROGEN METABOLITE REPRESSION PROTEIN NMRA FAMILY MEMBER"/>
    <property type="match status" value="1"/>
</dbReference>
<organism evidence="4 5">
    <name type="scientific">Vanrija albida</name>
    <dbReference type="NCBI Taxonomy" id="181172"/>
    <lineage>
        <taxon>Eukaryota</taxon>
        <taxon>Fungi</taxon>
        <taxon>Dikarya</taxon>
        <taxon>Basidiomycota</taxon>
        <taxon>Agaricomycotina</taxon>
        <taxon>Tremellomycetes</taxon>
        <taxon>Trichosporonales</taxon>
        <taxon>Trichosporonaceae</taxon>
        <taxon>Vanrija</taxon>
    </lineage>
</organism>
<dbReference type="Pfam" id="PF05368">
    <property type="entry name" value="NmrA"/>
    <property type="match status" value="1"/>
</dbReference>
<sequence length="307" mass="33952">MAAATKNIVVFGGTGQQGSAFIRALGAYNATSPTYTIYALSRDVAAGSSRRLEAVPGVKVVPAAKNYMDEPGLAFAATGLARGEVHGAFSVQGYISDKQQLHQGVAIADAAKEYGVKHLVYASFDLPDKPTGWAEAEAKRKIENHIKESGIGYTILGDTDFMDNWLPTNKYMFKFSRTMVLWHSYSDPNHKHQMISTRDIGRAGAKAIHEPEKYLGKKLRLAGDERTTAEIEAIYQEVMGKPIDTTYSIVALLMKKTIPMLHQMAEYFDHNDHPIPLEETRAILPDVESLREFLERYKAEQAAKAAK</sequence>
<accession>A0ABR3QEC2</accession>
<keyword evidence="2" id="KW-0521">NADP</keyword>
<dbReference type="InterPro" id="IPR051164">
    <property type="entry name" value="NmrA-like_oxidored"/>
</dbReference>
<dbReference type="GeneID" id="95981533"/>
<dbReference type="Proteomes" id="UP001565368">
    <property type="component" value="Unassembled WGS sequence"/>
</dbReference>
<reference evidence="4 5" key="1">
    <citation type="submission" date="2023-08" db="EMBL/GenBank/DDBJ databases">
        <title>Annotated Genome Sequence of Vanrija albida AlHP1.</title>
        <authorList>
            <person name="Herzog R."/>
        </authorList>
    </citation>
    <scope>NUCLEOTIDE SEQUENCE [LARGE SCALE GENOMIC DNA]</scope>
    <source>
        <strain evidence="4 5">AlHP1</strain>
    </source>
</reference>
<dbReference type="InterPro" id="IPR008030">
    <property type="entry name" value="NmrA-like"/>
</dbReference>
<comment type="caution">
    <text evidence="4">The sequence shown here is derived from an EMBL/GenBank/DDBJ whole genome shotgun (WGS) entry which is preliminary data.</text>
</comment>
<evidence type="ECO:0000313" key="4">
    <source>
        <dbReference type="EMBL" id="KAL1412743.1"/>
    </source>
</evidence>
<evidence type="ECO:0000256" key="2">
    <source>
        <dbReference type="ARBA" id="ARBA00022857"/>
    </source>
</evidence>
<feature type="domain" description="NmrA-like" evidence="3">
    <location>
        <begin position="5"/>
        <end position="274"/>
    </location>
</feature>
<dbReference type="Gene3D" id="3.90.25.10">
    <property type="entry name" value="UDP-galactose 4-epimerase, domain 1"/>
    <property type="match status" value="1"/>
</dbReference>
<comment type="similarity">
    <text evidence="1">Belongs to the NmrA-type oxidoreductase family.</text>
</comment>
<dbReference type="Gene3D" id="3.40.50.720">
    <property type="entry name" value="NAD(P)-binding Rossmann-like Domain"/>
    <property type="match status" value="1"/>
</dbReference>
<gene>
    <name evidence="4" type="ORF">Q8F55_000490</name>
</gene>
<evidence type="ECO:0000259" key="3">
    <source>
        <dbReference type="Pfam" id="PF05368"/>
    </source>
</evidence>
<dbReference type="RefSeq" id="XP_069212687.1">
    <property type="nucleotide sequence ID" value="XM_069349143.1"/>
</dbReference>
<protein>
    <recommendedName>
        <fullName evidence="3">NmrA-like domain-containing protein</fullName>
    </recommendedName>
</protein>
<evidence type="ECO:0000313" key="5">
    <source>
        <dbReference type="Proteomes" id="UP001565368"/>
    </source>
</evidence>
<dbReference type="SUPFAM" id="SSF51735">
    <property type="entry name" value="NAD(P)-binding Rossmann-fold domains"/>
    <property type="match status" value="1"/>
</dbReference>
<dbReference type="PANTHER" id="PTHR42748:SF7">
    <property type="entry name" value="NMRA LIKE REDOX SENSOR 1-RELATED"/>
    <property type="match status" value="1"/>
</dbReference>
<dbReference type="InterPro" id="IPR036291">
    <property type="entry name" value="NAD(P)-bd_dom_sf"/>
</dbReference>